<sequence>MKLKEKDVKKIWGHSGGICAKCKTELFKNDEIIGEQAHCIARKDKNLESFKDIPIEEKDRYENILLLCASCHEETENWSSEELLKLKYEHEEYVRDTLRGIFHPYEIGKGKFFNRPFITYTKYEFPYNVSRSKKIIRYFFVFSCILCTIVYYTSPIFYFFLSLLACIGGIICLFIMHLKKPVYLRYIGKCTFSGCGGDVHIKESSVKIRNISKFIGVCDKDHLHTFTVSEDKTRGDYHDFSKYY</sequence>
<dbReference type="RefSeq" id="WP_181831011.1">
    <property type="nucleotide sequence ID" value="NZ_UYIQ01000001.1"/>
</dbReference>
<feature type="transmembrane region" description="Helical" evidence="1">
    <location>
        <begin position="135"/>
        <end position="152"/>
    </location>
</feature>
<keyword evidence="1" id="KW-0472">Membrane</keyword>
<protein>
    <recommendedName>
        <fullName evidence="4">HNH endonuclease</fullName>
    </recommendedName>
</protein>
<dbReference type="AlphaFoldDB" id="A0A7Z8YD06"/>
<gene>
    <name evidence="2" type="ORF">NCTC11458_00474</name>
</gene>
<keyword evidence="1" id="KW-0812">Transmembrane</keyword>
<evidence type="ECO:0000256" key="1">
    <source>
        <dbReference type="SAM" id="Phobius"/>
    </source>
</evidence>
<comment type="caution">
    <text evidence="2">The sequence shown here is derived from an EMBL/GenBank/DDBJ whole genome shotgun (WGS) entry which is preliminary data.</text>
</comment>
<keyword evidence="1" id="KW-1133">Transmembrane helix</keyword>
<evidence type="ECO:0008006" key="4">
    <source>
        <dbReference type="Google" id="ProtNLM"/>
    </source>
</evidence>
<feature type="transmembrane region" description="Helical" evidence="1">
    <location>
        <begin position="158"/>
        <end position="178"/>
    </location>
</feature>
<reference evidence="2 3" key="1">
    <citation type="submission" date="2018-11" db="EMBL/GenBank/DDBJ databases">
        <authorList>
            <consortium name="Pathogen Informatics"/>
        </authorList>
    </citation>
    <scope>NUCLEOTIDE SEQUENCE [LARGE SCALE GENOMIC DNA]</scope>
    <source>
        <strain evidence="2 3">NCTC11458</strain>
    </source>
</reference>
<accession>A0A7Z8YD06</accession>
<evidence type="ECO:0000313" key="3">
    <source>
        <dbReference type="Proteomes" id="UP000276733"/>
    </source>
</evidence>
<dbReference type="Proteomes" id="UP000276733">
    <property type="component" value="Unassembled WGS sequence"/>
</dbReference>
<name>A0A7Z8YD06_CAPOC</name>
<dbReference type="EMBL" id="UYIQ01000001">
    <property type="protein sequence ID" value="VDG81190.1"/>
    <property type="molecule type" value="Genomic_DNA"/>
</dbReference>
<proteinExistence type="predicted"/>
<evidence type="ECO:0000313" key="2">
    <source>
        <dbReference type="EMBL" id="VDG81190.1"/>
    </source>
</evidence>
<organism evidence="2 3">
    <name type="scientific">Capnocytophaga ochracea</name>
    <dbReference type="NCBI Taxonomy" id="1018"/>
    <lineage>
        <taxon>Bacteria</taxon>
        <taxon>Pseudomonadati</taxon>
        <taxon>Bacteroidota</taxon>
        <taxon>Flavobacteriia</taxon>
        <taxon>Flavobacteriales</taxon>
        <taxon>Flavobacteriaceae</taxon>
        <taxon>Capnocytophaga</taxon>
    </lineage>
</organism>